<comment type="caution">
    <text evidence="3">The sequence shown here is derived from an EMBL/GenBank/DDBJ whole genome shotgun (WGS) entry which is preliminary data.</text>
</comment>
<keyword evidence="4" id="KW-1185">Reference proteome</keyword>
<dbReference type="NCBIfam" id="TIGR00254">
    <property type="entry name" value="GGDEF"/>
    <property type="match status" value="1"/>
</dbReference>
<dbReference type="EMBL" id="VUMN01000046">
    <property type="protein sequence ID" value="MSS59725.1"/>
    <property type="molecule type" value="Genomic_DNA"/>
</dbReference>
<accession>A0A7X2NUE5</accession>
<name>A0A7X2NUE5_9FIRM</name>
<dbReference type="RefSeq" id="WP_154505936.1">
    <property type="nucleotide sequence ID" value="NZ_VUMN01000046.1"/>
</dbReference>
<keyword evidence="1" id="KW-1133">Transmembrane helix</keyword>
<proteinExistence type="predicted"/>
<dbReference type="GO" id="GO:0071111">
    <property type="term" value="F:cyclic-guanylate-specific phosphodiesterase activity"/>
    <property type="evidence" value="ECO:0007669"/>
    <property type="project" value="InterPro"/>
</dbReference>
<dbReference type="Gene3D" id="3.30.70.270">
    <property type="match status" value="1"/>
</dbReference>
<dbReference type="Proteomes" id="UP000461880">
    <property type="component" value="Unassembled WGS sequence"/>
</dbReference>
<protein>
    <submittedName>
        <fullName evidence="3">GGDEF domain-containing protein</fullName>
    </submittedName>
</protein>
<dbReference type="PROSITE" id="PS50887">
    <property type="entry name" value="GGDEF"/>
    <property type="match status" value="1"/>
</dbReference>
<gene>
    <name evidence="3" type="ORF">FYJ51_12560</name>
</gene>
<evidence type="ECO:0000313" key="3">
    <source>
        <dbReference type="EMBL" id="MSS59725.1"/>
    </source>
</evidence>
<evidence type="ECO:0000259" key="2">
    <source>
        <dbReference type="PROSITE" id="PS50887"/>
    </source>
</evidence>
<evidence type="ECO:0000313" key="4">
    <source>
        <dbReference type="Proteomes" id="UP000461880"/>
    </source>
</evidence>
<dbReference type="InterPro" id="IPR029787">
    <property type="entry name" value="Nucleotide_cyclase"/>
</dbReference>
<dbReference type="InterPro" id="IPR000160">
    <property type="entry name" value="GGDEF_dom"/>
</dbReference>
<keyword evidence="1" id="KW-0812">Transmembrane</keyword>
<keyword evidence="1" id="KW-0472">Membrane</keyword>
<dbReference type="CDD" id="cd01949">
    <property type="entry name" value="GGDEF"/>
    <property type="match status" value="1"/>
</dbReference>
<feature type="domain" description="GGDEF" evidence="2">
    <location>
        <begin position="351"/>
        <end position="474"/>
    </location>
</feature>
<feature type="transmembrane region" description="Helical" evidence="1">
    <location>
        <begin position="7"/>
        <end position="27"/>
    </location>
</feature>
<dbReference type="SMART" id="SM00267">
    <property type="entry name" value="GGDEF"/>
    <property type="match status" value="1"/>
</dbReference>
<dbReference type="SUPFAM" id="SSF55073">
    <property type="entry name" value="Nucleotide cyclase"/>
    <property type="match status" value="1"/>
</dbReference>
<reference evidence="3 4" key="1">
    <citation type="submission" date="2019-08" db="EMBL/GenBank/DDBJ databases">
        <title>In-depth cultivation of the pig gut microbiome towards novel bacterial diversity and tailored functional studies.</title>
        <authorList>
            <person name="Wylensek D."/>
            <person name="Hitch T.C.A."/>
            <person name="Clavel T."/>
        </authorList>
    </citation>
    <scope>NUCLEOTIDE SEQUENCE [LARGE SCALE GENOMIC DNA]</scope>
    <source>
        <strain evidence="3 4">Oil+RF-744-GAM-WT-6</strain>
    </source>
</reference>
<organism evidence="3 4">
    <name type="scientific">Stecheria intestinalis</name>
    <dbReference type="NCBI Taxonomy" id="2606630"/>
    <lineage>
        <taxon>Bacteria</taxon>
        <taxon>Bacillati</taxon>
        <taxon>Bacillota</taxon>
        <taxon>Erysipelotrichia</taxon>
        <taxon>Erysipelotrichales</taxon>
        <taxon>Erysipelotrichaceae</taxon>
        <taxon>Stecheria</taxon>
    </lineage>
</organism>
<dbReference type="AlphaFoldDB" id="A0A7X2NUE5"/>
<dbReference type="InterPro" id="IPR050706">
    <property type="entry name" value="Cyclic-di-GMP_PDE-like"/>
</dbReference>
<dbReference type="PANTHER" id="PTHR33121">
    <property type="entry name" value="CYCLIC DI-GMP PHOSPHODIESTERASE PDEF"/>
    <property type="match status" value="1"/>
</dbReference>
<dbReference type="Pfam" id="PF00990">
    <property type="entry name" value="GGDEF"/>
    <property type="match status" value="1"/>
</dbReference>
<evidence type="ECO:0000256" key="1">
    <source>
        <dbReference type="SAM" id="Phobius"/>
    </source>
</evidence>
<dbReference type="InterPro" id="IPR043128">
    <property type="entry name" value="Rev_trsase/Diguanyl_cyclase"/>
</dbReference>
<dbReference type="PANTHER" id="PTHR33121:SF70">
    <property type="entry name" value="SIGNALING PROTEIN YKOW"/>
    <property type="match status" value="1"/>
</dbReference>
<sequence>MRKSFRLFWPVIYLAVFIAAGFMIITLSDTSFSRQQMKANAEDVVTLTADVLDSDIKSYVNESITVSKSMASSSFLIDWLHHEQEHLNTDGDQELVEYLRSVQQEWNYDIAFLVSTRSKNYYYQGGISKALDASNPFDSWYYNFVRSSSLYNCQVDHSEATGNKITLFVNFRIVDDRGNMLGVIGVGTSIHKIQRLIAQKENEQNVEIYVVNAGNADNTFTWNTTCFKTADLVEELTGIPEEIISSPARKPYAAWNGNKYQVIINDSRMKWNIIISKDCSAEISEINDHMTNSLFMNLLITFGCIVVCTLLIRSMSHQIHKSENIDSLTGLPNRTLFEEDYQDLLRLHESSNSSFVLIEADHLQNFTNQSVRVRDTVLNIIARVLQEQAGKQGTFARMDNDRFIGIIYMDTHNTCSLIDHINDVLQEEYTSFDVSVCAGVTIALPFIPYAETLKAAEEALYRAKKEGEGSSVAL</sequence>